<dbReference type="STRING" id="79200.A0A166EHV7"/>
<dbReference type="PANTHER" id="PTHR47711:SF2">
    <property type="entry name" value="PROTEIN PLASTID TRANSCRIPTIONALLY ACTIVE 16, CHLOROPLASTIC"/>
    <property type="match status" value="1"/>
</dbReference>
<reference evidence="4" key="1">
    <citation type="journal article" date="2016" name="Nat. Genet.">
        <title>A high-quality carrot genome assembly provides new insights into carotenoid accumulation and asterid genome evolution.</title>
        <authorList>
            <person name="Iorizzo M."/>
            <person name="Ellison S."/>
            <person name="Senalik D."/>
            <person name="Zeng P."/>
            <person name="Satapoomin P."/>
            <person name="Huang J."/>
            <person name="Bowman M."/>
            <person name="Iovene M."/>
            <person name="Sanseverino W."/>
            <person name="Cavagnaro P."/>
            <person name="Yildiz M."/>
            <person name="Macko-Podgorni A."/>
            <person name="Moranska E."/>
            <person name="Grzebelus E."/>
            <person name="Grzebelus D."/>
            <person name="Ashrafi H."/>
            <person name="Zheng Z."/>
            <person name="Cheng S."/>
            <person name="Spooner D."/>
            <person name="Van Deynze A."/>
            <person name="Simon P."/>
        </authorList>
    </citation>
    <scope>NUCLEOTIDE SEQUENCE [LARGE SCALE GENOMIC DNA]</scope>
    <source>
        <tissue evidence="4">Leaf</tissue>
    </source>
</reference>
<dbReference type="AlphaFoldDB" id="A0A166EHV7"/>
<dbReference type="EMBL" id="CP093344">
    <property type="protein sequence ID" value="WOG89143.1"/>
    <property type="molecule type" value="Genomic_DNA"/>
</dbReference>
<organism evidence="4">
    <name type="scientific">Daucus carota subsp. sativus</name>
    <name type="common">Carrot</name>
    <dbReference type="NCBI Taxonomy" id="79200"/>
    <lineage>
        <taxon>Eukaryota</taxon>
        <taxon>Viridiplantae</taxon>
        <taxon>Streptophyta</taxon>
        <taxon>Embryophyta</taxon>
        <taxon>Tracheophyta</taxon>
        <taxon>Spermatophyta</taxon>
        <taxon>Magnoliopsida</taxon>
        <taxon>eudicotyledons</taxon>
        <taxon>Gunneridae</taxon>
        <taxon>Pentapetalae</taxon>
        <taxon>asterids</taxon>
        <taxon>campanulids</taxon>
        <taxon>Apiales</taxon>
        <taxon>Apiaceae</taxon>
        <taxon>Apioideae</taxon>
        <taxon>Scandiceae</taxon>
        <taxon>Daucinae</taxon>
        <taxon>Daucus</taxon>
        <taxon>Daucus sect. Daucus</taxon>
    </lineage>
</organism>
<feature type="domain" description="NAD(P)-binding" evidence="3">
    <location>
        <begin position="100"/>
        <end position="306"/>
    </location>
</feature>
<proteinExistence type="predicted"/>
<protein>
    <recommendedName>
        <fullName evidence="3">NAD(P)-binding domain-containing protein</fullName>
    </recommendedName>
</protein>
<dbReference type="Gramene" id="KZN06592">
    <property type="protein sequence ID" value="KZN06592"/>
    <property type="gene ID" value="DCAR_007429"/>
</dbReference>
<dbReference type="OMA" id="FSCRIAD"/>
<evidence type="ECO:0000313" key="4">
    <source>
        <dbReference type="EMBL" id="KZN06592.1"/>
    </source>
</evidence>
<dbReference type="Gene3D" id="3.40.50.720">
    <property type="entry name" value="NAD(P)-binding Rossmann-like Domain"/>
    <property type="match status" value="1"/>
</dbReference>
<dbReference type="OrthoDB" id="514963at2759"/>
<dbReference type="EMBL" id="LNRQ01000002">
    <property type="protein sequence ID" value="KZN06592.1"/>
    <property type="molecule type" value="Genomic_DNA"/>
</dbReference>
<feature type="region of interest" description="Disordered" evidence="2">
    <location>
        <begin position="434"/>
        <end position="473"/>
    </location>
</feature>
<evidence type="ECO:0000313" key="5">
    <source>
        <dbReference type="EMBL" id="WOG89143.1"/>
    </source>
</evidence>
<dbReference type="InterPro" id="IPR036291">
    <property type="entry name" value="NAD(P)-bd_dom_sf"/>
</dbReference>
<dbReference type="InterPro" id="IPR016040">
    <property type="entry name" value="NAD(P)-bd_dom"/>
</dbReference>
<dbReference type="KEGG" id="dcr:108206187"/>
<sequence length="494" mass="52525">MAPALSSNSYILATAPHSRISLKNSRLTALGAKNAGSFRVIKAKAVTEDQESKPAKSNPFQFDFGKIPDVKSLMPVVKNPSSGLSFGQRSKDPNTVFVAGATGQAGIRIAQTLLRKGFSVRAGVAKLSAAQELAQLAAKYKIISVEESKRLNAVESTFEDAESIAKAIGNAGKVVVTIGPTENGATSAVTASDALQVIQAADLAGVGHVAIVYDGSSAATNNVLDGFSSFFNNLFSRSQPFTIAEFIQGLVETDISYTLIKASLTEDFSPESSYNIVASAEGRDSTNDYKVAKSQIASLVADVFSNTALAENKVVEIYTDPAAPARSFDELLGPIPEDGRRKAYADKIANEAALEATEKAKQAAAEKLKEETKVLASQEAQGDEKAQEKASASAESLLAKAKDMSSSFSWDKFSSQLATAVQNAEEEPKVQIATVRGQARAQKLPSKKAVMKKTPPSKRKEAPKPKAEQAESEVQVRNVFGGLFKQETIYIDDD</sequence>
<accession>A0A166EHV7</accession>
<evidence type="ECO:0000259" key="3">
    <source>
        <dbReference type="Pfam" id="PF13460"/>
    </source>
</evidence>
<dbReference type="PANTHER" id="PTHR47711">
    <property type="entry name" value="PROTEIN PLASTID TRANSCRIPTIONALLY ACTIVE 16, CHLOROPLASTIC"/>
    <property type="match status" value="1"/>
</dbReference>
<dbReference type="Pfam" id="PF13460">
    <property type="entry name" value="NAD_binding_10"/>
    <property type="match status" value="1"/>
</dbReference>
<dbReference type="Proteomes" id="UP000077755">
    <property type="component" value="Chromosome 2"/>
</dbReference>
<feature type="coiled-coil region" evidence="1">
    <location>
        <begin position="351"/>
        <end position="381"/>
    </location>
</feature>
<gene>
    <name evidence="4" type="ORF">DCAR_007429</name>
    <name evidence="5" type="ORF">DCAR_0208379</name>
</gene>
<keyword evidence="1" id="KW-0175">Coiled coil</keyword>
<evidence type="ECO:0000313" key="6">
    <source>
        <dbReference type="Proteomes" id="UP000077755"/>
    </source>
</evidence>
<feature type="compositionally biased region" description="Basic and acidic residues" evidence="2">
    <location>
        <begin position="458"/>
        <end position="469"/>
    </location>
</feature>
<reference evidence="5" key="2">
    <citation type="submission" date="2022-03" db="EMBL/GenBank/DDBJ databases">
        <title>Draft title - Genomic analysis of global carrot germplasm unveils the trajectory of domestication and the origin of high carotenoid orange carrot.</title>
        <authorList>
            <person name="Iorizzo M."/>
            <person name="Ellison S."/>
            <person name="Senalik D."/>
            <person name="Macko-Podgorni A."/>
            <person name="Grzebelus D."/>
            <person name="Bostan H."/>
            <person name="Rolling W."/>
            <person name="Curaba J."/>
            <person name="Simon P."/>
        </authorList>
    </citation>
    <scope>NUCLEOTIDE SEQUENCE</scope>
    <source>
        <tissue evidence="5">Leaf</tissue>
    </source>
</reference>
<evidence type="ECO:0000256" key="1">
    <source>
        <dbReference type="SAM" id="Coils"/>
    </source>
</evidence>
<keyword evidence="6" id="KW-1185">Reference proteome</keyword>
<feature type="compositionally biased region" description="Basic residues" evidence="2">
    <location>
        <begin position="445"/>
        <end position="457"/>
    </location>
</feature>
<dbReference type="SUPFAM" id="SSF51735">
    <property type="entry name" value="NAD(P)-binding Rossmann-fold domains"/>
    <property type="match status" value="1"/>
</dbReference>
<name>A0A166EHV7_DAUCS</name>
<evidence type="ECO:0000256" key="2">
    <source>
        <dbReference type="SAM" id="MobiDB-lite"/>
    </source>
</evidence>